<dbReference type="Proteomes" id="UP000176665">
    <property type="component" value="Unassembled WGS sequence"/>
</dbReference>
<evidence type="ECO:0000313" key="2">
    <source>
        <dbReference type="Proteomes" id="UP000176665"/>
    </source>
</evidence>
<name>A0A1F5YVB0_9BACT</name>
<dbReference type="EMBL" id="MFJA01000008">
    <property type="protein sequence ID" value="OGG04036.1"/>
    <property type="molecule type" value="Genomic_DNA"/>
</dbReference>
<evidence type="ECO:0000313" key="1">
    <source>
        <dbReference type="EMBL" id="OGG04036.1"/>
    </source>
</evidence>
<dbReference type="STRING" id="1798371.A2W14_06205"/>
<organism evidence="1 2">
    <name type="scientific">Candidatus Gottesmanbacteria bacterium RBG_16_37_8</name>
    <dbReference type="NCBI Taxonomy" id="1798371"/>
    <lineage>
        <taxon>Bacteria</taxon>
        <taxon>Candidatus Gottesmaniibacteriota</taxon>
    </lineage>
</organism>
<gene>
    <name evidence="1" type="ORF">A2W14_06205</name>
</gene>
<dbReference type="AlphaFoldDB" id="A0A1F5YVB0"/>
<proteinExistence type="predicted"/>
<protein>
    <submittedName>
        <fullName evidence="1">Uncharacterized protein</fullName>
    </submittedName>
</protein>
<comment type="caution">
    <text evidence="1">The sequence shown here is derived from an EMBL/GenBank/DDBJ whole genome shotgun (WGS) entry which is preliminary data.</text>
</comment>
<sequence>MTRIEGWTEIESPLAKVTAQEIHGNIGRHPYVLRGVKMENLTWDSPEIGCGCYLSDKVLMLAEISLPNGANCNYVQDKDKRPVTRQEVLMKFMSGLTSYLEETRVTRNKVTDLLMLSVGNHIIDYVNVGTYGDDYTYSESVRDENPGIDLRAGVSLAIFERSLSGAWVTCVGGNTYGLREVKGSKLYTFAKNISPYPLNPEVRNEANLPTITSQWISDRFRRENNLQIWLATGDLAERGVWMDDDTLPIDVWCIPNAEEASRKVTISNGSALTASVGLGT</sequence>
<reference evidence="1 2" key="1">
    <citation type="journal article" date="2016" name="Nat. Commun.">
        <title>Thousands of microbial genomes shed light on interconnected biogeochemical processes in an aquifer system.</title>
        <authorList>
            <person name="Anantharaman K."/>
            <person name="Brown C.T."/>
            <person name="Hug L.A."/>
            <person name="Sharon I."/>
            <person name="Castelle C.J."/>
            <person name="Probst A.J."/>
            <person name="Thomas B.C."/>
            <person name="Singh A."/>
            <person name="Wilkins M.J."/>
            <person name="Karaoz U."/>
            <person name="Brodie E.L."/>
            <person name="Williams K.H."/>
            <person name="Hubbard S.S."/>
            <person name="Banfield J.F."/>
        </authorList>
    </citation>
    <scope>NUCLEOTIDE SEQUENCE [LARGE SCALE GENOMIC DNA]</scope>
</reference>
<accession>A0A1F5YVB0</accession>